<accession>A0ACC6IF91</accession>
<reference evidence="1" key="1">
    <citation type="submission" date="2023-08" db="EMBL/GenBank/DDBJ databases">
        <title>Functional and genomic diversity of the sorghum phyllosphere microbiome.</title>
        <authorList>
            <person name="Shade A."/>
        </authorList>
    </citation>
    <scope>NUCLEOTIDE SEQUENCE</scope>
    <source>
        <strain evidence="1">SORGH_AS_0885</strain>
    </source>
</reference>
<dbReference type="Proteomes" id="UP001261666">
    <property type="component" value="Unassembled WGS sequence"/>
</dbReference>
<name>A0ACC6IF91_9ACTN</name>
<comment type="caution">
    <text evidence="1">The sequence shown here is derived from an EMBL/GenBank/DDBJ whole genome shotgun (WGS) entry which is preliminary data.</text>
</comment>
<proteinExistence type="predicted"/>
<keyword evidence="2" id="KW-1185">Reference proteome</keyword>
<organism evidence="1 2">
    <name type="scientific">Nocardioides zeae</name>
    <dbReference type="NCBI Taxonomy" id="1457234"/>
    <lineage>
        <taxon>Bacteria</taxon>
        <taxon>Bacillati</taxon>
        <taxon>Actinomycetota</taxon>
        <taxon>Actinomycetes</taxon>
        <taxon>Propionibacteriales</taxon>
        <taxon>Nocardioidaceae</taxon>
        <taxon>Nocardioides</taxon>
    </lineage>
</organism>
<sequence>MASVSSERVVGRWPWAFLVALVLLALNLRSPFVGVSAVTDQLRSALDVGNGAVGLLTSLPVLCFALAAPVALAVVRRYGAESAVLACLGLVLVGSLVRSSGSFAVAVLGTVVIGLGITIGNVVVPVLIRSRVAPERVGTVTGLYTAVMNVGSMIVLIGSGPVASASGWRTALLAPAVLSVVAALVWWRVVGTSRRAAPGPAEGATSGARDVATAVPSGPVWRDPVAVLLVVAFAGQSTSFYSLTAWLPSILADEAGAGSAAGALASVFQVSAVVGALGVPLLALWLREPVAAGVVGLLWMAMPAQLLLAPSAYLIGSVLGGIAQGGGFALILTIVARRARSDRESAGMSTLVQSVGYAFAAVGPTLLGAVHDATGSWTAPLLVVLGTTALFLVSTVTASLSARRPRDRGRAA</sequence>
<protein>
    <submittedName>
        <fullName evidence="1">CP family cyanate transporter-like MFS transporter</fullName>
    </submittedName>
</protein>
<gene>
    <name evidence="1" type="ORF">QE364_000969</name>
</gene>
<dbReference type="EMBL" id="JAVIZJ010000002">
    <property type="protein sequence ID" value="MDR6209277.1"/>
    <property type="molecule type" value="Genomic_DNA"/>
</dbReference>
<evidence type="ECO:0000313" key="2">
    <source>
        <dbReference type="Proteomes" id="UP001261666"/>
    </source>
</evidence>
<evidence type="ECO:0000313" key="1">
    <source>
        <dbReference type="EMBL" id="MDR6209277.1"/>
    </source>
</evidence>